<feature type="compositionally biased region" description="Acidic residues" evidence="1">
    <location>
        <begin position="268"/>
        <end position="277"/>
    </location>
</feature>
<feature type="region of interest" description="Disordered" evidence="1">
    <location>
        <begin position="668"/>
        <end position="697"/>
    </location>
</feature>
<dbReference type="Pfam" id="PF12937">
    <property type="entry name" value="F-box-like"/>
    <property type="match status" value="1"/>
</dbReference>
<feature type="region of interest" description="Disordered" evidence="1">
    <location>
        <begin position="244"/>
        <end position="277"/>
    </location>
</feature>
<feature type="compositionally biased region" description="Basic and acidic residues" evidence="1">
    <location>
        <begin position="686"/>
        <end position="697"/>
    </location>
</feature>
<gene>
    <name evidence="3" type="ORF">L201_007822</name>
</gene>
<dbReference type="EMBL" id="CP144108">
    <property type="protein sequence ID" value="WWC92861.1"/>
    <property type="molecule type" value="Genomic_DNA"/>
</dbReference>
<dbReference type="Proteomes" id="UP001355207">
    <property type="component" value="Chromosome 11"/>
</dbReference>
<reference evidence="3 4" key="1">
    <citation type="submission" date="2024-01" db="EMBL/GenBank/DDBJ databases">
        <title>Comparative genomics of Cryptococcus and Kwoniella reveals pathogenesis evolution and contrasting modes of karyotype evolution via chromosome fusion or intercentromeric recombination.</title>
        <authorList>
            <person name="Coelho M.A."/>
            <person name="David-Palma M."/>
            <person name="Shea T."/>
            <person name="Bowers K."/>
            <person name="McGinley-Smith S."/>
            <person name="Mohammad A.W."/>
            <person name="Gnirke A."/>
            <person name="Yurkov A.M."/>
            <person name="Nowrousian M."/>
            <person name="Sun S."/>
            <person name="Cuomo C.A."/>
            <person name="Heitman J."/>
        </authorList>
    </citation>
    <scope>NUCLEOTIDE SEQUENCE [LARGE SCALE GENOMIC DNA]</scope>
    <source>
        <strain evidence="3 4">CBS 6074</strain>
    </source>
</reference>
<proteinExistence type="predicted"/>
<accession>A0AAX4K560</accession>
<evidence type="ECO:0000259" key="2">
    <source>
        <dbReference type="PROSITE" id="PS50181"/>
    </source>
</evidence>
<dbReference type="PROSITE" id="PS50181">
    <property type="entry name" value="FBOX"/>
    <property type="match status" value="1"/>
</dbReference>
<name>A0AAX4K560_9TREE</name>
<feature type="compositionally biased region" description="Low complexity" evidence="1">
    <location>
        <begin position="13"/>
        <end position="40"/>
    </location>
</feature>
<sequence>MSMLDRLRMRRASFTPNSPTSTSMSNSSSTSSSSSHGTSNLPPPSGRIPIAYENPDKNGINWLFSLPDELLERVFVDLDRITLTRCFRVCKRLNELLTTSIPISLSYTLKCNSLILNPFSILPNSANPNHIPASKAMLLNTIRERLTRFKNFKYKSKNQITFKESEGRLYEYLEGVLLRNIPPNPLMGSREIGKEVAVYELSKSNDWEDVKEDDKDKKLLNIKGVIQGQEERISLDRERQNVKRLKLDDNDNDESSTSLIKEQKQEEKEDDVDEHYDEDQLVNDIRKTHQFDFDMQDFAVDPGQDLFVVAEVRHPSPRHYTCHIHLLTLSTFQPHPKAAQHILDWPVQLHTRISSLGFQICDDGLYVLRNNSSGAKDHLVGWQWTTGRLAVTLKPPTVSTFESFILLTPTSFLIPSVRTRLRPDSLIQDDLADARDLIFTHHLHIYAFPPFSSTAAPVKEGEPEPPAHTPTHIAVIDLPEFHIDLDEDLPPPRMTVRTDPPPRHQFPQYPLENIQQFIPDPESGIIILEFYCQPFNLNFGNNIKPHYVMFSLKKTFLAYLPAPTSPLLLQAFPRPAPVIKWETIAPKVRFIGPDEPEPSWVCYVYGSRYVVPYDHEADQSTTIRLYDFDPLRVRQELYSRRNDNFIARAPQSPRGIVQRLMFGLSTSSITSKHENDSTTSSSGGKSNKEQGKHDGDRDGIHLITEETILKKKSPLAVEVKSGRELPFIYSEKKIKKQVETVVLDSERLIIFDYRGDEEIMEILDF</sequence>
<dbReference type="InterPro" id="IPR001810">
    <property type="entry name" value="F-box_dom"/>
</dbReference>
<dbReference type="AlphaFoldDB" id="A0AAX4K560"/>
<feature type="domain" description="F-box" evidence="2">
    <location>
        <begin position="60"/>
        <end position="110"/>
    </location>
</feature>
<protein>
    <recommendedName>
        <fullName evidence="2">F-box domain-containing protein</fullName>
    </recommendedName>
</protein>
<evidence type="ECO:0000313" key="3">
    <source>
        <dbReference type="EMBL" id="WWC92861.1"/>
    </source>
</evidence>
<keyword evidence="4" id="KW-1185">Reference proteome</keyword>
<organism evidence="3 4">
    <name type="scientific">Kwoniella dendrophila CBS 6074</name>
    <dbReference type="NCBI Taxonomy" id="1295534"/>
    <lineage>
        <taxon>Eukaryota</taxon>
        <taxon>Fungi</taxon>
        <taxon>Dikarya</taxon>
        <taxon>Basidiomycota</taxon>
        <taxon>Agaricomycotina</taxon>
        <taxon>Tremellomycetes</taxon>
        <taxon>Tremellales</taxon>
        <taxon>Cryptococcaceae</taxon>
        <taxon>Kwoniella</taxon>
    </lineage>
</organism>
<evidence type="ECO:0000313" key="4">
    <source>
        <dbReference type="Proteomes" id="UP001355207"/>
    </source>
</evidence>
<evidence type="ECO:0000256" key="1">
    <source>
        <dbReference type="SAM" id="MobiDB-lite"/>
    </source>
</evidence>
<dbReference type="GeneID" id="91098490"/>
<dbReference type="InterPro" id="IPR036047">
    <property type="entry name" value="F-box-like_dom_sf"/>
</dbReference>
<feature type="region of interest" description="Disordered" evidence="1">
    <location>
        <begin position="1"/>
        <end position="50"/>
    </location>
</feature>
<dbReference type="SUPFAM" id="SSF81383">
    <property type="entry name" value="F-box domain"/>
    <property type="match status" value="1"/>
</dbReference>
<dbReference type="RefSeq" id="XP_066079623.1">
    <property type="nucleotide sequence ID" value="XM_066223526.1"/>
</dbReference>